<keyword evidence="5 8" id="KW-0547">Nucleotide-binding</keyword>
<comment type="function">
    <text evidence="8 10">GTPase that plays an essential role in the late steps of ribosome biogenesis.</text>
</comment>
<dbReference type="PANTHER" id="PTHR43834">
    <property type="entry name" value="GTPASE DER"/>
    <property type="match status" value="1"/>
</dbReference>
<dbReference type="FunFam" id="3.30.300.20:FF:000004">
    <property type="entry name" value="GTPase Der"/>
    <property type="match status" value="1"/>
</dbReference>
<evidence type="ECO:0000256" key="5">
    <source>
        <dbReference type="ARBA" id="ARBA00022741"/>
    </source>
</evidence>
<dbReference type="PANTHER" id="PTHR43834:SF6">
    <property type="entry name" value="GTPASE DER"/>
    <property type="match status" value="1"/>
</dbReference>
<dbReference type="CDD" id="cd01895">
    <property type="entry name" value="EngA2"/>
    <property type="match status" value="1"/>
</dbReference>
<dbReference type="Proteomes" id="UP000245839">
    <property type="component" value="Unassembled WGS sequence"/>
</dbReference>
<keyword evidence="6 8" id="KW-0342">GTP-binding</keyword>
<evidence type="ECO:0000256" key="7">
    <source>
        <dbReference type="ARBA" id="ARBA00032345"/>
    </source>
</evidence>
<dbReference type="Proteomes" id="UP000251571">
    <property type="component" value="Unassembled WGS sequence"/>
</dbReference>
<evidence type="ECO:0000259" key="12">
    <source>
        <dbReference type="PROSITE" id="PS51712"/>
    </source>
</evidence>
<dbReference type="NCBIfam" id="TIGR00231">
    <property type="entry name" value="small_GTP"/>
    <property type="match status" value="2"/>
</dbReference>
<dbReference type="PROSITE" id="PS51712">
    <property type="entry name" value="G_ENGA"/>
    <property type="match status" value="2"/>
</dbReference>
<dbReference type="AlphaFoldDB" id="A0A2Y9AG96"/>
<feature type="compositionally biased region" description="Basic residues" evidence="11">
    <location>
        <begin position="460"/>
        <end position="480"/>
    </location>
</feature>
<comment type="subunit">
    <text evidence="8">Associates with the 50S ribosomal subunit.</text>
</comment>
<feature type="binding site" evidence="8">
    <location>
        <begin position="247"/>
        <end position="251"/>
    </location>
    <ligand>
        <name>GTP</name>
        <dbReference type="ChEBI" id="CHEBI:37565"/>
        <label>2</label>
    </ligand>
</feature>
<feature type="binding site" evidence="8">
    <location>
        <begin position="8"/>
        <end position="15"/>
    </location>
    <ligand>
        <name>GTP</name>
        <dbReference type="ChEBI" id="CHEBI:37565"/>
        <label>1</label>
    </ligand>
</feature>
<dbReference type="HAMAP" id="MF_00195">
    <property type="entry name" value="GTPase_Der"/>
    <property type="match status" value="1"/>
</dbReference>
<evidence type="ECO:0000256" key="1">
    <source>
        <dbReference type="ARBA" id="ARBA00008279"/>
    </source>
</evidence>
<evidence type="ECO:0000256" key="3">
    <source>
        <dbReference type="ARBA" id="ARBA00022517"/>
    </source>
</evidence>
<reference evidence="14 16" key="1">
    <citation type="submission" date="2016-10" db="EMBL/GenBank/DDBJ databases">
        <authorList>
            <person name="Cai Z."/>
        </authorList>
    </citation>
    <scope>NUCLEOTIDE SEQUENCE [LARGE SCALE GENOMIC DNA]</scope>
    <source>
        <strain evidence="14 16">DSM 25227</strain>
    </source>
</reference>
<gene>
    <name evidence="8" type="primary">der</name>
    <name evidence="13" type="ORF">BCF38_102419</name>
    <name evidence="14" type="ORF">SAMN05421539_102419</name>
</gene>
<evidence type="ECO:0000256" key="2">
    <source>
        <dbReference type="ARBA" id="ARBA00020953"/>
    </source>
</evidence>
<feature type="region of interest" description="Disordered" evidence="11">
    <location>
        <begin position="449"/>
        <end position="480"/>
    </location>
</feature>
<dbReference type="Pfam" id="PF14714">
    <property type="entry name" value="KH_dom-like"/>
    <property type="match status" value="1"/>
</dbReference>
<name>A0A2Y9AG96_9RHOB</name>
<dbReference type="InterPro" id="IPR005225">
    <property type="entry name" value="Small_GTP-bd"/>
</dbReference>
<dbReference type="PRINTS" id="PR00449">
    <property type="entry name" value="RASTRNSFRMNG"/>
</dbReference>
<dbReference type="InterPro" id="IPR015946">
    <property type="entry name" value="KH_dom-like_a/b"/>
</dbReference>
<keyword evidence="4 10" id="KW-0677">Repeat</keyword>
<accession>A0A2Y9AG96</accession>
<proteinExistence type="inferred from homology"/>
<keyword evidence="15" id="KW-1185">Reference proteome</keyword>
<evidence type="ECO:0000313" key="16">
    <source>
        <dbReference type="Proteomes" id="UP000251571"/>
    </source>
</evidence>
<evidence type="ECO:0000313" key="13">
    <source>
        <dbReference type="EMBL" id="PWJ21169.1"/>
    </source>
</evidence>
<dbReference type="InterPro" id="IPR016484">
    <property type="entry name" value="GTPase_Der"/>
</dbReference>
<evidence type="ECO:0000256" key="4">
    <source>
        <dbReference type="ARBA" id="ARBA00022737"/>
    </source>
</evidence>
<dbReference type="Gene3D" id="3.40.50.300">
    <property type="entry name" value="P-loop containing nucleotide triphosphate hydrolases"/>
    <property type="match status" value="2"/>
</dbReference>
<feature type="binding site" evidence="8">
    <location>
        <begin position="55"/>
        <end position="59"/>
    </location>
    <ligand>
        <name>GTP</name>
        <dbReference type="ChEBI" id="CHEBI:37565"/>
        <label>1</label>
    </ligand>
</feature>
<dbReference type="RefSeq" id="WP_109563507.1">
    <property type="nucleotide sequence ID" value="NZ_QGDJ01000002.1"/>
</dbReference>
<dbReference type="NCBIfam" id="TIGR03594">
    <property type="entry name" value="GTPase_EngA"/>
    <property type="match status" value="1"/>
</dbReference>
<dbReference type="OrthoDB" id="9805918at2"/>
<dbReference type="InterPro" id="IPR006073">
    <property type="entry name" value="GTP-bd"/>
</dbReference>
<dbReference type="Pfam" id="PF01926">
    <property type="entry name" value="MMR_HSR1"/>
    <property type="match status" value="2"/>
</dbReference>
<evidence type="ECO:0000256" key="9">
    <source>
        <dbReference type="PROSITE-ProRule" id="PRU01049"/>
    </source>
</evidence>
<feature type="domain" description="EngA-type G" evidence="12">
    <location>
        <begin position="194"/>
        <end position="369"/>
    </location>
</feature>
<dbReference type="EMBL" id="UETC01000002">
    <property type="protein sequence ID" value="SSA41579.1"/>
    <property type="molecule type" value="Genomic_DNA"/>
</dbReference>
<dbReference type="InterPro" id="IPR031166">
    <property type="entry name" value="G_ENGA"/>
</dbReference>
<dbReference type="InterPro" id="IPR032859">
    <property type="entry name" value="KH_dom-like"/>
</dbReference>
<reference evidence="13 15" key="2">
    <citation type="submission" date="2018-03" db="EMBL/GenBank/DDBJ databases">
        <title>Genomic Encyclopedia of Archaeal and Bacterial Type Strains, Phase II (KMG-II): from individual species to whole genera.</title>
        <authorList>
            <person name="Goeker M."/>
        </authorList>
    </citation>
    <scope>NUCLEOTIDE SEQUENCE [LARGE SCALE GENOMIC DNA]</scope>
    <source>
        <strain evidence="13 15">DSM 25227</strain>
    </source>
</reference>
<organism evidence="14 16">
    <name type="scientific">Jannaschia seohaensis</name>
    <dbReference type="NCBI Taxonomy" id="475081"/>
    <lineage>
        <taxon>Bacteria</taxon>
        <taxon>Pseudomonadati</taxon>
        <taxon>Pseudomonadota</taxon>
        <taxon>Alphaproteobacteria</taxon>
        <taxon>Rhodobacterales</taxon>
        <taxon>Roseobacteraceae</taxon>
        <taxon>Jannaschia</taxon>
    </lineage>
</organism>
<dbReference type="EMBL" id="QGDJ01000002">
    <property type="protein sequence ID" value="PWJ21169.1"/>
    <property type="molecule type" value="Genomic_DNA"/>
</dbReference>
<dbReference type="PIRSF" id="PIRSF006485">
    <property type="entry name" value="GTP-binding_EngA"/>
    <property type="match status" value="1"/>
</dbReference>
<dbReference type="CDD" id="cd01894">
    <property type="entry name" value="EngA1"/>
    <property type="match status" value="1"/>
</dbReference>
<dbReference type="Gene3D" id="3.30.300.20">
    <property type="match status" value="1"/>
</dbReference>
<sequence length="480" mass="52953">MFTLAIVGRPNVGKSTLFNRLVGKRLALVDDQPGVTRDLREGQARLGDLKFTVIDTAGLEEATDDSLQGRMRRLTERAVEMADAALFVIDARVGVTPADQVFADILRRSGRPVLLAANKAEGRLGEAGMFEAYSLGLGDVIGLSAEHGEGMADLAQALRPHVEAHVETEEAEAEVEIDEDDMEADWAPTPKRPLKIAVVGRPNAGKSTLINRILGEDRLLTGPEAGITRDSISLAVDWDGTPTRIFDTAGMRKRAKITEKLEKLSVSDGLRAVKFAEVVVVLLDAAIPFEQQDLRIADLAAREGRAVVVAVNKWDLEEDRQAKLAGLKEAFDRLLPQLRGAPLITVSARTGRGLDRLHAAILRAHEVWNRRVPTATLNRWLTGMLEQHPPPAPQGRRIKLRYMTQAKTRPPGFVVMCSHPEAVPEAYTRYLVNGLREDFDMPGTPIRLHLRGQGDANPYKGRKRPQASRLRKHVEGRRKD</sequence>
<feature type="binding site" evidence="8">
    <location>
        <begin position="118"/>
        <end position="121"/>
    </location>
    <ligand>
        <name>GTP</name>
        <dbReference type="ChEBI" id="CHEBI:37565"/>
        <label>1</label>
    </ligand>
</feature>
<dbReference type="SUPFAM" id="SSF52540">
    <property type="entry name" value="P-loop containing nucleoside triphosphate hydrolases"/>
    <property type="match status" value="2"/>
</dbReference>
<evidence type="ECO:0000256" key="10">
    <source>
        <dbReference type="RuleBase" id="RU004481"/>
    </source>
</evidence>
<evidence type="ECO:0000313" key="15">
    <source>
        <dbReference type="Proteomes" id="UP000245839"/>
    </source>
</evidence>
<feature type="binding site" evidence="8">
    <location>
        <begin position="312"/>
        <end position="315"/>
    </location>
    <ligand>
        <name>GTP</name>
        <dbReference type="ChEBI" id="CHEBI:37565"/>
        <label>2</label>
    </ligand>
</feature>
<evidence type="ECO:0000256" key="11">
    <source>
        <dbReference type="SAM" id="MobiDB-lite"/>
    </source>
</evidence>
<protein>
    <recommendedName>
        <fullName evidence="2 8">GTPase Der</fullName>
    </recommendedName>
    <alternativeName>
        <fullName evidence="7 8">GTP-binding protein EngA</fullName>
    </alternativeName>
</protein>
<dbReference type="GO" id="GO:0042254">
    <property type="term" value="P:ribosome biogenesis"/>
    <property type="evidence" value="ECO:0007669"/>
    <property type="project" value="UniProtKB-KW"/>
</dbReference>
<evidence type="ECO:0000256" key="8">
    <source>
        <dbReference type="HAMAP-Rule" id="MF_00195"/>
    </source>
</evidence>
<evidence type="ECO:0000256" key="6">
    <source>
        <dbReference type="ARBA" id="ARBA00023134"/>
    </source>
</evidence>
<feature type="domain" description="EngA-type G" evidence="12">
    <location>
        <begin position="2"/>
        <end position="166"/>
    </location>
</feature>
<evidence type="ECO:0000313" key="14">
    <source>
        <dbReference type="EMBL" id="SSA41579.1"/>
    </source>
</evidence>
<comment type="similarity">
    <text evidence="1 8 9 10">Belongs to the TRAFAC class TrmE-Era-EngA-EngB-Septin-like GTPase superfamily. EngA (Der) GTPase family.</text>
</comment>
<feature type="binding site" evidence="8">
    <location>
        <begin position="200"/>
        <end position="207"/>
    </location>
    <ligand>
        <name>GTP</name>
        <dbReference type="ChEBI" id="CHEBI:37565"/>
        <label>2</label>
    </ligand>
</feature>
<keyword evidence="3 8" id="KW-0690">Ribosome biogenesis</keyword>
<dbReference type="GO" id="GO:0005525">
    <property type="term" value="F:GTP binding"/>
    <property type="evidence" value="ECO:0007669"/>
    <property type="project" value="UniProtKB-UniRule"/>
</dbReference>
<dbReference type="InterPro" id="IPR027417">
    <property type="entry name" value="P-loop_NTPase"/>
</dbReference>